<evidence type="ECO:0000259" key="3">
    <source>
        <dbReference type="PROSITE" id="PS50878"/>
    </source>
</evidence>
<feature type="domain" description="OTU" evidence="2">
    <location>
        <begin position="23"/>
        <end position="116"/>
    </location>
</feature>
<dbReference type="InterPro" id="IPR003323">
    <property type="entry name" value="OTU_dom"/>
</dbReference>
<gene>
    <name evidence="4" type="ORF">ANN_12342</name>
</gene>
<dbReference type="Pfam" id="PF00078">
    <property type="entry name" value="RVT_1"/>
    <property type="match status" value="1"/>
</dbReference>
<dbReference type="Gene3D" id="3.90.70.80">
    <property type="match status" value="2"/>
</dbReference>
<proteinExistence type="predicted"/>
<feature type="domain" description="Reverse transcriptase" evidence="3">
    <location>
        <begin position="836"/>
        <end position="1089"/>
    </location>
</feature>
<dbReference type="PROSITE" id="PS50878">
    <property type="entry name" value="RT_POL"/>
    <property type="match status" value="1"/>
</dbReference>
<dbReference type="PANTHER" id="PTHR47027:SF20">
    <property type="entry name" value="REVERSE TRANSCRIPTASE-LIKE PROTEIN WITH RNA-DIRECTED DNA POLYMERASE DOMAIN"/>
    <property type="match status" value="1"/>
</dbReference>
<name>A0ABQ8THA3_PERAM</name>
<dbReference type="PROSITE" id="PS50802">
    <property type="entry name" value="OTU"/>
    <property type="match status" value="1"/>
</dbReference>
<feature type="region of interest" description="Disordered" evidence="1">
    <location>
        <begin position="528"/>
        <end position="548"/>
    </location>
</feature>
<dbReference type="InterPro" id="IPR049770">
    <property type="entry name" value="OTU_Tudor"/>
</dbReference>
<dbReference type="InterPro" id="IPR043128">
    <property type="entry name" value="Rev_trsase/Diguanyl_cyclase"/>
</dbReference>
<dbReference type="Proteomes" id="UP001148838">
    <property type="component" value="Unassembled WGS sequence"/>
</dbReference>
<dbReference type="PANTHER" id="PTHR47027">
    <property type="entry name" value="REVERSE TRANSCRIPTASE DOMAIN-CONTAINING PROTEIN"/>
    <property type="match status" value="1"/>
</dbReference>
<sequence>MAPRRCYPKTTGPMDQWLEGQGYYRKHTARDGSCLFRAVSEQMLEEPLEDYATRMLGSREWGGQLEISAMSLLYNCDVLVFEDIGKPPHTAASHGFEKKILLCFSSDNHYDSVYPKLYIVQAAFCQSLAYEVLYKNVFQIPDVNYAVNKMLHDKTNRVQKERILNEELISCGRFGFSMEISMETSKDYKDEEIVNVKELLAHGATPFPYKVAKALDPNIYRNIEFDIWNDYRREIKFGWFRNNGELQVGVKCLVKLNSDRNFHAHIQEMSPDKGPVIVFVEELGEKCTVPYDNLEPLPKSDKPQWPVPYKHCRQLPSIQQKSAVLAFTEFGGKWKRSKVGKSRKLKENNVHTPLSPRLQYNSKMNPGVPKYSNQHNPRFLREQIGNQQVQLTFQNYSTENFNNLQNYSNVGVDMPPMPVSLMLDQPTSTTSPVMTQAMIMSMTTPVTTASNHATNTMKPGDPVNSNSEQCLQQPDSTTEVPCSQQTMMTHSSSLPVEHSLCSPSQSLSQTQLISFASYSSPPTLAPQITVPTSGPRPESSPASPGIMNPSSCYSDTTCTKSTTSPYMICNTAVNVGVVGVSGGSDQPRDFNANLLFQPVNFLAQKSLQISGNDLPLSDIPTLRFYYNLGHDWPVPKHIACMGESRNAYRVLVGRPERKRPLGRSRHRRKNNIKIDLREVGYDSRDWFNLAQDGLMVGLCESDNELPRSLKAIYSTSSLQEDLYQLGHEATSNLMLSSDHNIHIATDTDKPAFHASAGENENVSWQPKQADVENPATNHIPNTNPSQVTPPILASEVRTAIEELKNGKTPGEDGIHNEFLKQAADHLIPTITTIYNKILDTEEIPDQWKSSTIILLHKKGTKDDLNNYRPISLMSNLYKLFSKTITRRLTKTLDENRPNEQAGFRSGYSKADHLQTVSQIMEKAEEFHLTVYLAFVDYSKAFDSVEHSSVMQALHTQGVDNKYITILNKLYNQSCAKVKTEIEGRPFGLKRGVRQGDPISPKLFTSVLEDIFRKLNWNRNCGININGSRLNNLRFADDVVLFAKSPRELQSMLQDLCNASRSAGLLMNMTKTQVMSNGPESPIIIDGAELQYVSEYVYLGQLVSFHQKTEKELKRRISLAWKAFWSLKFIILEGTLSKKLRVEILETCVTPVLLYGCQTWSLTAKLRNSLQICQRKMLRKILGLSLRDRVPNEVLQKMAAIDDPALQATNTKWKWGGHVARLRDGRWTQKVTLWDPRIGKRSPGRPRRRWADLLSERVGSHWSSRARHREDWRNIRRQVNSD</sequence>
<dbReference type="CDD" id="cd01650">
    <property type="entry name" value="RT_nLTR_like"/>
    <property type="match status" value="1"/>
</dbReference>
<evidence type="ECO:0000259" key="2">
    <source>
        <dbReference type="PROSITE" id="PS50802"/>
    </source>
</evidence>
<dbReference type="SUPFAM" id="SSF54001">
    <property type="entry name" value="Cysteine proteinases"/>
    <property type="match status" value="1"/>
</dbReference>
<accession>A0ABQ8THA3</accession>
<keyword evidence="5" id="KW-1185">Reference proteome</keyword>
<dbReference type="CDD" id="cd20380">
    <property type="entry name" value="Tudor_TDRD13-like"/>
    <property type="match status" value="1"/>
</dbReference>
<dbReference type="SUPFAM" id="SSF56672">
    <property type="entry name" value="DNA/RNA polymerases"/>
    <property type="match status" value="1"/>
</dbReference>
<evidence type="ECO:0000313" key="5">
    <source>
        <dbReference type="Proteomes" id="UP001148838"/>
    </source>
</evidence>
<dbReference type="EMBL" id="JAJSOF020000009">
    <property type="protein sequence ID" value="KAJ4445658.1"/>
    <property type="molecule type" value="Genomic_DNA"/>
</dbReference>
<evidence type="ECO:0000313" key="4">
    <source>
        <dbReference type="EMBL" id="KAJ4445658.1"/>
    </source>
</evidence>
<dbReference type="Gene3D" id="3.30.70.270">
    <property type="match status" value="1"/>
</dbReference>
<dbReference type="InterPro" id="IPR043502">
    <property type="entry name" value="DNA/RNA_pol_sf"/>
</dbReference>
<evidence type="ECO:0000256" key="1">
    <source>
        <dbReference type="SAM" id="MobiDB-lite"/>
    </source>
</evidence>
<protein>
    <submittedName>
        <fullName evidence="4">Uncharacterized protein</fullName>
    </submittedName>
</protein>
<reference evidence="4 5" key="1">
    <citation type="journal article" date="2022" name="Allergy">
        <title>Genome assembly and annotation of Periplaneta americana reveal a comprehensive cockroach allergen profile.</title>
        <authorList>
            <person name="Wang L."/>
            <person name="Xiong Q."/>
            <person name="Saelim N."/>
            <person name="Wang L."/>
            <person name="Nong W."/>
            <person name="Wan A.T."/>
            <person name="Shi M."/>
            <person name="Liu X."/>
            <person name="Cao Q."/>
            <person name="Hui J.H.L."/>
            <person name="Sookrung N."/>
            <person name="Leung T.F."/>
            <person name="Tungtrongchitr A."/>
            <person name="Tsui S.K.W."/>
        </authorList>
    </citation>
    <scope>NUCLEOTIDE SEQUENCE [LARGE SCALE GENOMIC DNA]</scope>
    <source>
        <strain evidence="4">PWHHKU_190912</strain>
    </source>
</reference>
<dbReference type="InterPro" id="IPR000477">
    <property type="entry name" value="RT_dom"/>
</dbReference>
<comment type="caution">
    <text evidence="4">The sequence shown here is derived from an EMBL/GenBank/DDBJ whole genome shotgun (WGS) entry which is preliminary data.</text>
</comment>
<dbReference type="InterPro" id="IPR038765">
    <property type="entry name" value="Papain-like_cys_pep_sf"/>
</dbReference>
<organism evidence="4 5">
    <name type="scientific">Periplaneta americana</name>
    <name type="common">American cockroach</name>
    <name type="synonym">Blatta americana</name>
    <dbReference type="NCBI Taxonomy" id="6978"/>
    <lineage>
        <taxon>Eukaryota</taxon>
        <taxon>Metazoa</taxon>
        <taxon>Ecdysozoa</taxon>
        <taxon>Arthropoda</taxon>
        <taxon>Hexapoda</taxon>
        <taxon>Insecta</taxon>
        <taxon>Pterygota</taxon>
        <taxon>Neoptera</taxon>
        <taxon>Polyneoptera</taxon>
        <taxon>Dictyoptera</taxon>
        <taxon>Blattodea</taxon>
        <taxon>Blattoidea</taxon>
        <taxon>Blattidae</taxon>
        <taxon>Blattinae</taxon>
        <taxon>Periplaneta</taxon>
    </lineage>
</organism>